<evidence type="ECO:0000313" key="3">
    <source>
        <dbReference type="EMBL" id="MBP2367741.1"/>
    </source>
</evidence>
<feature type="domain" description="Purine catabolism PurC-like" evidence="1">
    <location>
        <begin position="5"/>
        <end position="130"/>
    </location>
</feature>
<accession>A0ABS4VV00</accession>
<comment type="caution">
    <text evidence="3">The sequence shown here is derived from an EMBL/GenBank/DDBJ whole genome shotgun (WGS) entry which is preliminary data.</text>
</comment>
<dbReference type="Pfam" id="PF07905">
    <property type="entry name" value="PucR"/>
    <property type="match status" value="1"/>
</dbReference>
<dbReference type="PANTHER" id="PTHR33744">
    <property type="entry name" value="CARBOHYDRATE DIACID REGULATOR"/>
    <property type="match status" value="1"/>
</dbReference>
<name>A0ABS4VV00_9PSEU</name>
<protein>
    <submittedName>
        <fullName evidence="3">Purine catabolism regulator</fullName>
    </submittedName>
</protein>
<keyword evidence="4" id="KW-1185">Reference proteome</keyword>
<dbReference type="InterPro" id="IPR041522">
    <property type="entry name" value="CdaR_GGDEF"/>
</dbReference>
<dbReference type="PANTHER" id="PTHR33744:SF1">
    <property type="entry name" value="DNA-BINDING TRANSCRIPTIONAL ACTIVATOR ADER"/>
    <property type="match status" value="1"/>
</dbReference>
<evidence type="ECO:0000259" key="1">
    <source>
        <dbReference type="Pfam" id="PF07905"/>
    </source>
</evidence>
<dbReference type="Gene3D" id="1.10.10.2840">
    <property type="entry name" value="PucR C-terminal helix-turn-helix domain"/>
    <property type="match status" value="1"/>
</dbReference>
<gene>
    <name evidence="3" type="ORF">JOF36_003437</name>
</gene>
<dbReference type="InterPro" id="IPR051448">
    <property type="entry name" value="CdaR-like_regulators"/>
</dbReference>
<dbReference type="RefSeq" id="WP_210027908.1">
    <property type="nucleotide sequence ID" value="NZ_JAGINU010000001.1"/>
</dbReference>
<reference evidence="3 4" key="1">
    <citation type="submission" date="2021-03" db="EMBL/GenBank/DDBJ databases">
        <title>Sequencing the genomes of 1000 actinobacteria strains.</title>
        <authorList>
            <person name="Klenk H.-P."/>
        </authorList>
    </citation>
    <scope>NUCLEOTIDE SEQUENCE [LARGE SCALE GENOMIC DNA]</scope>
    <source>
        <strain evidence="3 4">DSM 45256</strain>
    </source>
</reference>
<dbReference type="InterPro" id="IPR042070">
    <property type="entry name" value="PucR_C-HTH_sf"/>
</dbReference>
<organism evidence="3 4">
    <name type="scientific">Pseudonocardia parietis</name>
    <dbReference type="NCBI Taxonomy" id="570936"/>
    <lineage>
        <taxon>Bacteria</taxon>
        <taxon>Bacillati</taxon>
        <taxon>Actinomycetota</taxon>
        <taxon>Actinomycetes</taxon>
        <taxon>Pseudonocardiales</taxon>
        <taxon>Pseudonocardiaceae</taxon>
        <taxon>Pseudonocardia</taxon>
    </lineage>
</organism>
<sequence length="507" mass="53517">MVVRDVLREPLLAAAEPCVVAGAGPGSSALDRPVTWVHTSEVLHVAALLRGGEFLLVGGVVLGAVDPERRRRYVRELAERSVTALAVECGDGLPEMPPEMCEIADEVGLPLVELRRIVRFVEVCQSVNGQLAHESVRRLQVGDRISRALVDALSGGADLPELLAVLANQVASDVELRGLDGDTIASASAPAERDGPGAGSGGWSAPVVVTGLTMAVVTIAPRRSGDTTELVVALEKAPEVLAIALLRSRPPSARDHAVHDFIGLALEDEDAGAGRLVEVGSRLGLDPQQRCVAVVADLARAASAGDVESVLGRRGRTVVAQVREGRFLGVVTVDAPAERGTLIADLESATLPDATQVVVGSLAKRLADVPRSLRGAVTVQGMECRRSGPPVVDSGDYAVESLLLSLDDAAVAAFVEDQLGDLADEHRHDRGLVATLSTFVRHWGRKVDTAASLHLGRQGLYRRLDTIFAALGPVRRGTPRVGAVVVAVELETARRRLGRTSRVTRRD</sequence>
<feature type="domain" description="CdaR GGDEF-like" evidence="2">
    <location>
        <begin position="275"/>
        <end position="379"/>
    </location>
</feature>
<dbReference type="Proteomes" id="UP001519295">
    <property type="component" value="Unassembled WGS sequence"/>
</dbReference>
<proteinExistence type="predicted"/>
<dbReference type="EMBL" id="JAGINU010000001">
    <property type="protein sequence ID" value="MBP2367741.1"/>
    <property type="molecule type" value="Genomic_DNA"/>
</dbReference>
<dbReference type="Pfam" id="PF17853">
    <property type="entry name" value="GGDEF_2"/>
    <property type="match status" value="1"/>
</dbReference>
<dbReference type="InterPro" id="IPR012914">
    <property type="entry name" value="PucR_dom"/>
</dbReference>
<evidence type="ECO:0000259" key="2">
    <source>
        <dbReference type="Pfam" id="PF17853"/>
    </source>
</evidence>
<evidence type="ECO:0000313" key="4">
    <source>
        <dbReference type="Proteomes" id="UP001519295"/>
    </source>
</evidence>